<protein>
    <submittedName>
        <fullName evidence="2">Molecular chaperone GrpE</fullName>
    </submittedName>
</protein>
<keyword evidence="1" id="KW-1133">Transmembrane helix</keyword>
<evidence type="ECO:0000313" key="2">
    <source>
        <dbReference type="EMBL" id="HIZ29910.1"/>
    </source>
</evidence>
<organism evidence="2 3">
    <name type="scientific">Candidatus Allofournierella merdipullorum</name>
    <dbReference type="NCBI Taxonomy" id="2838595"/>
    <lineage>
        <taxon>Bacteria</taxon>
        <taxon>Bacillati</taxon>
        <taxon>Bacillota</taxon>
        <taxon>Clostridia</taxon>
        <taxon>Eubacteriales</taxon>
        <taxon>Oscillospiraceae</taxon>
        <taxon>Allofournierella</taxon>
    </lineage>
</organism>
<sequence length="110" mass="12781">MMYFMFGAGILLLSIVFRLAAVFRLTIPLLYALVVPTLFSDWYYSHYTLANVIWYVLLALTLLSWAYSLVRRVSGLIERRRHDKAREEIFIQRVREAGRNGGGIVHTDDL</sequence>
<dbReference type="AlphaFoldDB" id="A0A9D2E358"/>
<proteinExistence type="predicted"/>
<reference evidence="2" key="2">
    <citation type="submission" date="2021-04" db="EMBL/GenBank/DDBJ databases">
        <authorList>
            <person name="Gilroy R."/>
        </authorList>
    </citation>
    <scope>NUCLEOTIDE SEQUENCE</scope>
    <source>
        <strain evidence="2">ChiGjej4B4-18154</strain>
    </source>
</reference>
<accession>A0A9D2E358</accession>
<evidence type="ECO:0000256" key="1">
    <source>
        <dbReference type="SAM" id="Phobius"/>
    </source>
</evidence>
<gene>
    <name evidence="2" type="ORF">H9813_01565</name>
</gene>
<evidence type="ECO:0000313" key="3">
    <source>
        <dbReference type="Proteomes" id="UP000824035"/>
    </source>
</evidence>
<keyword evidence="1" id="KW-0812">Transmembrane</keyword>
<dbReference type="EMBL" id="DXBV01000016">
    <property type="protein sequence ID" value="HIZ29910.1"/>
    <property type="molecule type" value="Genomic_DNA"/>
</dbReference>
<keyword evidence="1" id="KW-0472">Membrane</keyword>
<reference evidence="2" key="1">
    <citation type="journal article" date="2021" name="PeerJ">
        <title>Extensive microbial diversity within the chicken gut microbiome revealed by metagenomics and culture.</title>
        <authorList>
            <person name="Gilroy R."/>
            <person name="Ravi A."/>
            <person name="Getino M."/>
            <person name="Pursley I."/>
            <person name="Horton D.L."/>
            <person name="Alikhan N.F."/>
            <person name="Baker D."/>
            <person name="Gharbi K."/>
            <person name="Hall N."/>
            <person name="Watson M."/>
            <person name="Adriaenssens E.M."/>
            <person name="Foster-Nyarko E."/>
            <person name="Jarju S."/>
            <person name="Secka A."/>
            <person name="Antonio M."/>
            <person name="Oren A."/>
            <person name="Chaudhuri R.R."/>
            <person name="La Ragione R."/>
            <person name="Hildebrand F."/>
            <person name="Pallen M.J."/>
        </authorList>
    </citation>
    <scope>NUCLEOTIDE SEQUENCE</scope>
    <source>
        <strain evidence="2">ChiGjej4B4-18154</strain>
    </source>
</reference>
<comment type="caution">
    <text evidence="2">The sequence shown here is derived from an EMBL/GenBank/DDBJ whole genome shotgun (WGS) entry which is preliminary data.</text>
</comment>
<dbReference type="Proteomes" id="UP000824035">
    <property type="component" value="Unassembled WGS sequence"/>
</dbReference>
<name>A0A9D2E358_9FIRM</name>
<feature type="transmembrane region" description="Helical" evidence="1">
    <location>
        <begin position="48"/>
        <end position="70"/>
    </location>
</feature>